<dbReference type="Pfam" id="PF00582">
    <property type="entry name" value="Usp"/>
    <property type="match status" value="1"/>
</dbReference>
<comment type="similarity">
    <text evidence="1">Belongs to the universal stress protein A family.</text>
</comment>
<dbReference type="SUPFAM" id="SSF52402">
    <property type="entry name" value="Adenine nucleotide alpha hydrolases-like"/>
    <property type="match status" value="1"/>
</dbReference>
<reference evidence="3 4" key="1">
    <citation type="submission" date="2022-06" db="EMBL/GenBank/DDBJ databases">
        <title>Halogeometricum sp. a new haloarchaeum isolate from saline soil.</title>
        <authorList>
            <person name="Strakova D."/>
            <person name="Galisteo C."/>
            <person name="Sanchez-Porro C."/>
            <person name="Ventosa A."/>
        </authorList>
    </citation>
    <scope>NUCLEOTIDE SEQUENCE [LARGE SCALE GENOMIC DNA]</scope>
    <source>
        <strain evidence="4">S3BR25-2</strain>
    </source>
</reference>
<evidence type="ECO:0000313" key="4">
    <source>
        <dbReference type="Proteomes" id="UP001254813"/>
    </source>
</evidence>
<dbReference type="InterPro" id="IPR014729">
    <property type="entry name" value="Rossmann-like_a/b/a_fold"/>
</dbReference>
<dbReference type="InterPro" id="IPR006016">
    <property type="entry name" value="UspA"/>
</dbReference>
<proteinExistence type="inferred from homology"/>
<dbReference type="Proteomes" id="UP001254813">
    <property type="component" value="Unassembled WGS sequence"/>
</dbReference>
<organism evidence="3 4">
    <name type="scientific">Halogeometricum luteum</name>
    <dbReference type="NCBI Taxonomy" id="2950537"/>
    <lineage>
        <taxon>Archaea</taxon>
        <taxon>Methanobacteriati</taxon>
        <taxon>Methanobacteriota</taxon>
        <taxon>Stenosarchaea group</taxon>
        <taxon>Halobacteria</taxon>
        <taxon>Halobacteriales</taxon>
        <taxon>Haloferacaceae</taxon>
        <taxon>Halogeometricum</taxon>
    </lineage>
</organism>
<comment type="caution">
    <text evidence="3">The sequence shown here is derived from an EMBL/GenBank/DDBJ whole genome shotgun (WGS) entry which is preliminary data.</text>
</comment>
<evidence type="ECO:0000313" key="3">
    <source>
        <dbReference type="EMBL" id="MDS0296410.1"/>
    </source>
</evidence>
<dbReference type="PANTHER" id="PTHR46268:SF24">
    <property type="entry name" value="UNIVERSAL STRESS PROTEIN"/>
    <property type="match status" value="1"/>
</dbReference>
<dbReference type="InterPro" id="IPR006015">
    <property type="entry name" value="Universal_stress_UspA"/>
</dbReference>
<gene>
    <name evidence="3" type="ORF">NDI79_19740</name>
</gene>
<dbReference type="PRINTS" id="PR01438">
    <property type="entry name" value="UNVRSLSTRESS"/>
</dbReference>
<evidence type="ECO:0000256" key="1">
    <source>
        <dbReference type="ARBA" id="ARBA00008791"/>
    </source>
</evidence>
<feature type="domain" description="UspA" evidence="2">
    <location>
        <begin position="3"/>
        <end position="142"/>
    </location>
</feature>
<dbReference type="Gene3D" id="3.40.50.620">
    <property type="entry name" value="HUPs"/>
    <property type="match status" value="1"/>
</dbReference>
<dbReference type="PANTHER" id="PTHR46268">
    <property type="entry name" value="STRESS RESPONSE PROTEIN NHAX"/>
    <property type="match status" value="1"/>
</dbReference>
<evidence type="ECO:0000259" key="2">
    <source>
        <dbReference type="Pfam" id="PF00582"/>
    </source>
</evidence>
<protein>
    <submittedName>
        <fullName evidence="3">Universal stress protein</fullName>
    </submittedName>
</protein>
<sequence>MGEHVLVPFDGSPLSERALDRVLTRHPEDDVTVLYVVDPLLAVYEGETKGLGAGESWSEWMTARTDAIRADAEERAAERGRTVTVVVESGRPGRVVLAYVDDHDVDHVVMGSHGRSGVPRLVLGSVAERVMRESTVPVTVVR</sequence>
<dbReference type="EMBL" id="JAMQOQ010000006">
    <property type="protein sequence ID" value="MDS0296410.1"/>
    <property type="molecule type" value="Genomic_DNA"/>
</dbReference>
<keyword evidence="4" id="KW-1185">Reference proteome</keyword>
<accession>A0ABU2G6I0</accession>
<dbReference type="CDD" id="cd00293">
    <property type="entry name" value="USP-like"/>
    <property type="match status" value="1"/>
</dbReference>
<name>A0ABU2G6I0_9EURY</name>
<dbReference type="RefSeq" id="WP_310930423.1">
    <property type="nucleotide sequence ID" value="NZ_JAMQOQ010000006.1"/>
</dbReference>